<feature type="transmembrane region" description="Helical" evidence="1">
    <location>
        <begin position="307"/>
        <end position="340"/>
    </location>
</feature>
<dbReference type="EMBL" id="JAHVAH010000001">
    <property type="protein sequence ID" value="MBW0144031.1"/>
    <property type="molecule type" value="Genomic_DNA"/>
</dbReference>
<reference evidence="2 3" key="1">
    <citation type="submission" date="2021-07" db="EMBL/GenBank/DDBJ databases">
        <title>The draft genome sequence of Sphingomicrobium sp. B8.</title>
        <authorList>
            <person name="Mu L."/>
        </authorList>
    </citation>
    <scope>NUCLEOTIDE SEQUENCE [LARGE SCALE GENOMIC DNA]</scope>
    <source>
        <strain evidence="2 3">B8</strain>
    </source>
</reference>
<keyword evidence="1" id="KW-0472">Membrane</keyword>
<evidence type="ECO:0000256" key="1">
    <source>
        <dbReference type="SAM" id="Phobius"/>
    </source>
</evidence>
<feature type="transmembrane region" description="Helical" evidence="1">
    <location>
        <begin position="262"/>
        <end position="286"/>
    </location>
</feature>
<organism evidence="2 3">
    <name type="scientific">Sphingomicrobium clamense</name>
    <dbReference type="NCBI Taxonomy" id="2851013"/>
    <lineage>
        <taxon>Bacteria</taxon>
        <taxon>Pseudomonadati</taxon>
        <taxon>Pseudomonadota</taxon>
        <taxon>Alphaproteobacteria</taxon>
        <taxon>Sphingomonadales</taxon>
        <taxon>Sphingomonadaceae</taxon>
        <taxon>Sphingomicrobium</taxon>
    </lineage>
</organism>
<evidence type="ECO:0000313" key="3">
    <source>
        <dbReference type="Proteomes" id="UP000698028"/>
    </source>
</evidence>
<keyword evidence="3" id="KW-1185">Reference proteome</keyword>
<evidence type="ECO:0000313" key="2">
    <source>
        <dbReference type="EMBL" id="MBW0144031.1"/>
    </source>
</evidence>
<feature type="transmembrane region" description="Helical" evidence="1">
    <location>
        <begin position="235"/>
        <end position="256"/>
    </location>
</feature>
<protein>
    <submittedName>
        <fullName evidence="2">Uncharacterized protein</fullName>
    </submittedName>
</protein>
<gene>
    <name evidence="2" type="ORF">KTQ36_01815</name>
</gene>
<name>A0ABS6V3A7_9SPHN</name>
<dbReference type="RefSeq" id="WP_218632065.1">
    <property type="nucleotide sequence ID" value="NZ_JAHVAH010000001.1"/>
</dbReference>
<comment type="caution">
    <text evidence="2">The sequence shown here is derived from an EMBL/GenBank/DDBJ whole genome shotgun (WGS) entry which is preliminary data.</text>
</comment>
<keyword evidence="1" id="KW-0812">Transmembrane</keyword>
<accession>A0ABS6V3A7</accession>
<dbReference type="Proteomes" id="UP000698028">
    <property type="component" value="Unassembled WGS sequence"/>
</dbReference>
<proteinExistence type="predicted"/>
<keyword evidence="1" id="KW-1133">Transmembrane helix</keyword>
<sequence length="396" mass="43411">MSSVSPAPPAEQAYRIGVMMMDVEGKDSDGFRALVEQAVASLSRELEREHRLAVDVMTFVGPHLLPGAGAYAPLDFFEIGFAEKAERNIPFLLIVTEVDLSASGINYTLALPSQLTNMAIVSTKRLDPQFWGEEHDRDRAAQRLARLLLHSFGNLLNLPTRAEPENLMHRVETVEDLDAMRQLDEAQWQRLSAVLPREAHERRTRSGRVGFVLSTLVRDMPEIMRAVGRANPFRLLLKLPTMIAAALSVIIVLLFSAETWDVAAAVSLPQVTLFSIVSIVAALYLLYRAFALDAVLGRDRVLTETSVVTVTATLLSLLATLLILFVGFGLLMYGAIVTIFPRPLMESWVSTGGATTTLDHAKLSLFLAAMGVLAGSLGGRSDSRDVVRGVLFVDDR</sequence>